<feature type="transmembrane region" description="Helical" evidence="7">
    <location>
        <begin position="357"/>
        <end position="376"/>
    </location>
</feature>
<dbReference type="InterPro" id="IPR020846">
    <property type="entry name" value="MFS_dom"/>
</dbReference>
<protein>
    <submittedName>
        <fullName evidence="10">MFS transporter</fullName>
    </submittedName>
</protein>
<feature type="transmembrane region" description="Helical" evidence="7">
    <location>
        <begin position="157"/>
        <end position="177"/>
    </location>
</feature>
<evidence type="ECO:0000313" key="10">
    <source>
        <dbReference type="EMBL" id="TRM10265.1"/>
    </source>
</evidence>
<dbReference type="PANTHER" id="PTHR23517">
    <property type="entry name" value="RESISTANCE PROTEIN MDTM, PUTATIVE-RELATED-RELATED"/>
    <property type="match status" value="1"/>
</dbReference>
<evidence type="ECO:0000256" key="2">
    <source>
        <dbReference type="ARBA" id="ARBA00022448"/>
    </source>
</evidence>
<dbReference type="InterPro" id="IPR050171">
    <property type="entry name" value="MFS_Transporters"/>
</dbReference>
<feature type="transmembrane region" description="Helical" evidence="7">
    <location>
        <begin position="133"/>
        <end position="151"/>
    </location>
</feature>
<keyword evidence="12" id="KW-1185">Reference proteome</keyword>
<keyword evidence="2" id="KW-0813">Transport</keyword>
<keyword evidence="3" id="KW-1003">Cell membrane</keyword>
<evidence type="ECO:0000256" key="1">
    <source>
        <dbReference type="ARBA" id="ARBA00004651"/>
    </source>
</evidence>
<dbReference type="Proteomes" id="UP000306980">
    <property type="component" value="Unassembled WGS sequence"/>
</dbReference>
<evidence type="ECO:0000313" key="12">
    <source>
        <dbReference type="Proteomes" id="UP000319280"/>
    </source>
</evidence>
<dbReference type="Proteomes" id="UP000319280">
    <property type="component" value="Unassembled WGS sequence"/>
</dbReference>
<evidence type="ECO:0000256" key="7">
    <source>
        <dbReference type="SAM" id="Phobius"/>
    </source>
</evidence>
<keyword evidence="6 7" id="KW-0472">Membrane</keyword>
<feature type="transmembrane region" description="Helical" evidence="7">
    <location>
        <begin position="71"/>
        <end position="89"/>
    </location>
</feature>
<dbReference type="Gene3D" id="1.20.1250.20">
    <property type="entry name" value="MFS general substrate transporter like domains"/>
    <property type="match status" value="2"/>
</dbReference>
<dbReference type="CDD" id="cd17329">
    <property type="entry name" value="MFS_MdtH_MDR_like"/>
    <property type="match status" value="1"/>
</dbReference>
<dbReference type="EMBL" id="VJMZ01000001">
    <property type="protein sequence ID" value="TRM10265.1"/>
    <property type="molecule type" value="Genomic_DNA"/>
</dbReference>
<proteinExistence type="predicted"/>
<feature type="transmembrane region" description="Helical" evidence="7">
    <location>
        <begin position="204"/>
        <end position="225"/>
    </location>
</feature>
<dbReference type="PANTHER" id="PTHR23517:SF10">
    <property type="entry name" value="MAJOR FACILITATOR SUPERFAMILY (MFS) PROFILE DOMAIN-CONTAINING PROTEIN"/>
    <property type="match status" value="1"/>
</dbReference>
<name>A0A549YEE7_9BACI</name>
<accession>A0A5S3QLM8</accession>
<dbReference type="PROSITE" id="PS50850">
    <property type="entry name" value="MFS"/>
    <property type="match status" value="1"/>
</dbReference>
<dbReference type="InterPro" id="IPR036259">
    <property type="entry name" value="MFS_trans_sf"/>
</dbReference>
<feature type="transmembrane region" description="Helical" evidence="7">
    <location>
        <begin position="37"/>
        <end position="59"/>
    </location>
</feature>
<dbReference type="AlphaFoldDB" id="A0A549YEE7"/>
<feature type="transmembrane region" description="Helical" evidence="7">
    <location>
        <begin position="95"/>
        <end position="121"/>
    </location>
</feature>
<evidence type="ECO:0000256" key="4">
    <source>
        <dbReference type="ARBA" id="ARBA00022692"/>
    </source>
</evidence>
<feature type="domain" description="Major facilitator superfamily (MFS) profile" evidence="8">
    <location>
        <begin position="4"/>
        <end position="386"/>
    </location>
</feature>
<comment type="subcellular location">
    <subcellularLocation>
        <location evidence="1">Cell membrane</location>
        <topology evidence="1">Multi-pass membrane protein</topology>
    </subcellularLocation>
</comment>
<dbReference type="GO" id="GO:0022857">
    <property type="term" value="F:transmembrane transporter activity"/>
    <property type="evidence" value="ECO:0007669"/>
    <property type="project" value="InterPro"/>
</dbReference>
<feature type="transmembrane region" description="Helical" evidence="7">
    <location>
        <begin position="5"/>
        <end position="25"/>
    </location>
</feature>
<keyword evidence="4 7" id="KW-0812">Transmembrane</keyword>
<evidence type="ECO:0000313" key="11">
    <source>
        <dbReference type="Proteomes" id="UP000306980"/>
    </source>
</evidence>
<evidence type="ECO:0000256" key="3">
    <source>
        <dbReference type="ARBA" id="ARBA00022475"/>
    </source>
</evidence>
<dbReference type="InterPro" id="IPR011701">
    <property type="entry name" value="MFS"/>
</dbReference>
<evidence type="ECO:0000259" key="8">
    <source>
        <dbReference type="PROSITE" id="PS50850"/>
    </source>
</evidence>
<evidence type="ECO:0000256" key="6">
    <source>
        <dbReference type="ARBA" id="ARBA00023136"/>
    </source>
</evidence>
<feature type="transmembrane region" description="Helical" evidence="7">
    <location>
        <begin position="276"/>
        <end position="307"/>
    </location>
</feature>
<dbReference type="Pfam" id="PF07690">
    <property type="entry name" value="MFS_1"/>
    <property type="match status" value="1"/>
</dbReference>
<reference evidence="10 12" key="2">
    <citation type="submission" date="2019-07" db="EMBL/GenBank/DDBJ databases">
        <title>Genomic analysis of Lentibacillus sp. NKC851-2.</title>
        <authorList>
            <person name="Oh Y.J."/>
        </authorList>
    </citation>
    <scope>NUCLEOTIDE SEQUENCE [LARGE SCALE GENOMIC DNA]</scope>
    <source>
        <strain evidence="10 12">NKC851-2</strain>
    </source>
</reference>
<dbReference type="EMBL" id="VCIA01000001">
    <property type="protein sequence ID" value="TMN21386.1"/>
    <property type="molecule type" value="Genomic_DNA"/>
</dbReference>
<organism evidence="10 12">
    <name type="scientific">Lentibacillus cibarius</name>
    <dbReference type="NCBI Taxonomy" id="2583219"/>
    <lineage>
        <taxon>Bacteria</taxon>
        <taxon>Bacillati</taxon>
        <taxon>Bacillota</taxon>
        <taxon>Bacilli</taxon>
        <taxon>Bacillales</taxon>
        <taxon>Bacillaceae</taxon>
        <taxon>Lentibacillus</taxon>
    </lineage>
</organism>
<dbReference type="RefSeq" id="WP_138601737.1">
    <property type="nucleotide sequence ID" value="NZ_VCIA01000001.1"/>
</dbReference>
<dbReference type="SUPFAM" id="SSF103473">
    <property type="entry name" value="MFS general substrate transporter"/>
    <property type="match status" value="1"/>
</dbReference>
<evidence type="ECO:0000256" key="5">
    <source>
        <dbReference type="ARBA" id="ARBA00022989"/>
    </source>
</evidence>
<sequence>MPRYIWLLVIGTTINVTGASFLWPLNTIYMHNELGKTLAFAGFILALNQGAAIIGNLVGGVLFDKFSAYKTVLIGTGTAFVSAVTLSFYHSIVPYSILLVIIGFSAGMTWPVMFAMAGSVWPDGGRRSFNAIYVARNLGVALGASIAGYVASLSFNYVFISNATLFGMFFLFTLITFRNMDIVRNNRVHTSVFEQSEKIKDKSAFIALLILCSGLLVSWIAYSQWQSTIASYTQDIGISLDKYSLLWALNGFLIVVGQPLIAWITKVITSEKVQIYVGTTIFLVSYVVAMFADVFAFFAVAMVILTIGEMLVWPAVPTLANDLAPPGREGFYQGFVNSVGSAGRMIGPFLGGLIVDLYNIEALFFVLLLLLLVPYVTTRIYDKGTLEREASE</sequence>
<reference evidence="9 11" key="1">
    <citation type="submission" date="2019-05" db="EMBL/GenBank/DDBJ databases">
        <title>Genomic analysis of Lentibacillus sp. NKC220-2.</title>
        <authorList>
            <person name="Oh Y.J."/>
        </authorList>
    </citation>
    <scope>NUCLEOTIDE SEQUENCE [LARGE SCALE GENOMIC DNA]</scope>
    <source>
        <strain evidence="9 11">NKC220-2</strain>
    </source>
</reference>
<comment type="caution">
    <text evidence="10">The sequence shown here is derived from an EMBL/GenBank/DDBJ whole genome shotgun (WGS) entry which is preliminary data.</text>
</comment>
<keyword evidence="5 7" id="KW-1133">Transmembrane helix</keyword>
<accession>A0A549YEE7</accession>
<gene>
    <name evidence="9" type="ORF">FFL34_04130</name>
    <name evidence="10" type="ORF">FH966_00215</name>
</gene>
<dbReference type="OrthoDB" id="3268460at2"/>
<feature type="transmembrane region" description="Helical" evidence="7">
    <location>
        <begin position="245"/>
        <end position="264"/>
    </location>
</feature>
<dbReference type="GO" id="GO:0005886">
    <property type="term" value="C:plasma membrane"/>
    <property type="evidence" value="ECO:0007669"/>
    <property type="project" value="UniProtKB-SubCell"/>
</dbReference>
<evidence type="ECO:0000313" key="9">
    <source>
        <dbReference type="EMBL" id="TMN21386.1"/>
    </source>
</evidence>